<dbReference type="HOGENOM" id="CLU_3119607_0_0_5"/>
<dbReference type="AlphaFoldDB" id="L0KKU0"/>
<dbReference type="Proteomes" id="UP000010998">
    <property type="component" value="Chromosome"/>
</dbReference>
<protein>
    <submittedName>
        <fullName evidence="2">Uncharacterized protein</fullName>
    </submittedName>
</protein>
<keyword evidence="3" id="KW-1185">Reference proteome</keyword>
<sequence>MEDALAALLTSFHRKWDTWAPAAGMFIAIAACLVWTVYLPIVGLRHLMGW</sequence>
<dbReference type="EMBL" id="CP003358">
    <property type="protein sequence ID" value="AGB45220.1"/>
    <property type="molecule type" value="Genomic_DNA"/>
</dbReference>
<organism evidence="2 3">
    <name type="scientific">Mesorhizobium australicum (strain HAMBI 3006 / LMG 24608 / WSM2073)</name>
    <dbReference type="NCBI Taxonomy" id="754035"/>
    <lineage>
        <taxon>Bacteria</taxon>
        <taxon>Pseudomonadati</taxon>
        <taxon>Pseudomonadota</taxon>
        <taxon>Alphaproteobacteria</taxon>
        <taxon>Hyphomicrobiales</taxon>
        <taxon>Phyllobacteriaceae</taxon>
        <taxon>Mesorhizobium</taxon>
    </lineage>
</organism>
<reference evidence="3" key="1">
    <citation type="submission" date="2012-02" db="EMBL/GenBank/DDBJ databases">
        <title>Complete sequence of Mesorhizobium australicum WSM2073.</title>
        <authorList>
            <person name="Lucas S."/>
            <person name="Han J."/>
            <person name="Lapidus A."/>
            <person name="Cheng J.-F."/>
            <person name="Goodwin L."/>
            <person name="Pitluck S."/>
            <person name="Peters L."/>
            <person name="Gu W."/>
            <person name="Detter J.C."/>
            <person name="Han C."/>
            <person name="Tapia R."/>
            <person name="Land M."/>
            <person name="Hauser L."/>
            <person name="Kyrpides N."/>
            <person name="Ivanova N."/>
            <person name="Pagani I."/>
            <person name="Reeve W.G."/>
            <person name="Howieson J.G."/>
            <person name="Tiwari R.P."/>
            <person name="O'Hara G.W."/>
            <person name="Atkins C.A."/>
            <person name="Ronson C.W."/>
            <person name="Nandasena K.G."/>
            <person name="Woyke T."/>
        </authorList>
    </citation>
    <scope>NUCLEOTIDE SEQUENCE [LARGE SCALE GENOMIC DNA]</scope>
    <source>
        <strain evidence="3">LMG 24608 / HAMBI 3006 / WSM2073</strain>
    </source>
</reference>
<evidence type="ECO:0000313" key="3">
    <source>
        <dbReference type="Proteomes" id="UP000010998"/>
    </source>
</evidence>
<keyword evidence="1" id="KW-1133">Transmembrane helix</keyword>
<keyword evidence="1" id="KW-0472">Membrane</keyword>
<name>L0KKU0_MESAW</name>
<feature type="transmembrane region" description="Helical" evidence="1">
    <location>
        <begin position="20"/>
        <end position="44"/>
    </location>
</feature>
<evidence type="ECO:0000313" key="2">
    <source>
        <dbReference type="EMBL" id="AGB45220.1"/>
    </source>
</evidence>
<evidence type="ECO:0000256" key="1">
    <source>
        <dbReference type="SAM" id="Phobius"/>
    </source>
</evidence>
<dbReference type="KEGG" id="mam:Mesau_02827"/>
<keyword evidence="1" id="KW-0812">Transmembrane</keyword>
<accession>L0KKU0</accession>
<gene>
    <name evidence="2" type="ordered locus">Mesau_02827</name>
</gene>
<proteinExistence type="predicted"/>